<sequence length="313" mass="36346">MSATGKRSSSNPIAAELKRLLKRIRKLYRRIRQLKTRLNALAPINRLPPELLIHIFLSLQSNFHEEYAVDYYKWTVITQVSRSWRNLASEAKQLWTVISHDTQVIESPWIAVFLDRSQPVHLDVVVNFDLYSEKLGLLERVAEEKHRIRTLYVNVVGVTDEMREEFRALVHWLVTEMPVLEEFELKGVDEYNTERSPFDLPPTTFFNSLAPRLRSFQVVDINLGLRSLPFNGITTLKLWYGEDHRGELSLRALFAFLCVTHLHVLELQHALFEEDNTEEVDNLMPISLSSLSSLFINSTTHLCTKFLSAYPPI</sequence>
<organism evidence="1 2">
    <name type="scientific">Pluteus cervinus</name>
    <dbReference type="NCBI Taxonomy" id="181527"/>
    <lineage>
        <taxon>Eukaryota</taxon>
        <taxon>Fungi</taxon>
        <taxon>Dikarya</taxon>
        <taxon>Basidiomycota</taxon>
        <taxon>Agaricomycotina</taxon>
        <taxon>Agaricomycetes</taxon>
        <taxon>Agaricomycetidae</taxon>
        <taxon>Agaricales</taxon>
        <taxon>Pluteineae</taxon>
        <taxon>Pluteaceae</taxon>
        <taxon>Pluteus</taxon>
    </lineage>
</organism>
<accession>A0ACD3AQ60</accession>
<name>A0ACD3AQ60_9AGAR</name>
<dbReference type="Proteomes" id="UP000308600">
    <property type="component" value="Unassembled WGS sequence"/>
</dbReference>
<reference evidence="1 2" key="1">
    <citation type="journal article" date="2019" name="Nat. Ecol. Evol.">
        <title>Megaphylogeny resolves global patterns of mushroom evolution.</title>
        <authorList>
            <person name="Varga T."/>
            <person name="Krizsan K."/>
            <person name="Foldi C."/>
            <person name="Dima B."/>
            <person name="Sanchez-Garcia M."/>
            <person name="Sanchez-Ramirez S."/>
            <person name="Szollosi G.J."/>
            <person name="Szarkandi J.G."/>
            <person name="Papp V."/>
            <person name="Albert L."/>
            <person name="Andreopoulos W."/>
            <person name="Angelini C."/>
            <person name="Antonin V."/>
            <person name="Barry K.W."/>
            <person name="Bougher N.L."/>
            <person name="Buchanan P."/>
            <person name="Buyck B."/>
            <person name="Bense V."/>
            <person name="Catcheside P."/>
            <person name="Chovatia M."/>
            <person name="Cooper J."/>
            <person name="Damon W."/>
            <person name="Desjardin D."/>
            <person name="Finy P."/>
            <person name="Geml J."/>
            <person name="Haridas S."/>
            <person name="Hughes K."/>
            <person name="Justo A."/>
            <person name="Karasinski D."/>
            <person name="Kautmanova I."/>
            <person name="Kiss B."/>
            <person name="Kocsube S."/>
            <person name="Kotiranta H."/>
            <person name="LaButti K.M."/>
            <person name="Lechner B.E."/>
            <person name="Liimatainen K."/>
            <person name="Lipzen A."/>
            <person name="Lukacs Z."/>
            <person name="Mihaltcheva S."/>
            <person name="Morgado L.N."/>
            <person name="Niskanen T."/>
            <person name="Noordeloos M.E."/>
            <person name="Ohm R.A."/>
            <person name="Ortiz-Santana B."/>
            <person name="Ovrebo C."/>
            <person name="Racz N."/>
            <person name="Riley R."/>
            <person name="Savchenko A."/>
            <person name="Shiryaev A."/>
            <person name="Soop K."/>
            <person name="Spirin V."/>
            <person name="Szebenyi C."/>
            <person name="Tomsovsky M."/>
            <person name="Tulloss R.E."/>
            <person name="Uehling J."/>
            <person name="Grigoriev I.V."/>
            <person name="Vagvolgyi C."/>
            <person name="Papp T."/>
            <person name="Martin F.M."/>
            <person name="Miettinen O."/>
            <person name="Hibbett D.S."/>
            <person name="Nagy L.G."/>
        </authorList>
    </citation>
    <scope>NUCLEOTIDE SEQUENCE [LARGE SCALE GENOMIC DNA]</scope>
    <source>
        <strain evidence="1 2">NL-1719</strain>
    </source>
</reference>
<dbReference type="EMBL" id="ML208387">
    <property type="protein sequence ID" value="TFK67042.1"/>
    <property type="molecule type" value="Genomic_DNA"/>
</dbReference>
<proteinExistence type="predicted"/>
<protein>
    <submittedName>
        <fullName evidence="1">Uncharacterized protein</fullName>
    </submittedName>
</protein>
<evidence type="ECO:0000313" key="1">
    <source>
        <dbReference type="EMBL" id="TFK67042.1"/>
    </source>
</evidence>
<evidence type="ECO:0000313" key="2">
    <source>
        <dbReference type="Proteomes" id="UP000308600"/>
    </source>
</evidence>
<gene>
    <name evidence="1" type="ORF">BDN72DRAFT_899326</name>
</gene>
<keyword evidence="2" id="KW-1185">Reference proteome</keyword>